<keyword evidence="1" id="KW-1133">Transmembrane helix</keyword>
<protein>
    <submittedName>
        <fullName evidence="2">Uncharacterized protein</fullName>
    </submittedName>
</protein>
<feature type="transmembrane region" description="Helical" evidence="1">
    <location>
        <begin position="21"/>
        <end position="46"/>
    </location>
</feature>
<dbReference type="EMBL" id="JBBYHU010000012">
    <property type="protein sequence ID" value="MEL1240969.1"/>
    <property type="molecule type" value="Genomic_DNA"/>
</dbReference>
<reference evidence="2 3" key="1">
    <citation type="submission" date="2024-04" db="EMBL/GenBank/DDBJ databases">
        <title>Flavobacterium sp. DGU99 16S ribosomal RNA gene Genome sequencing and assembly.</title>
        <authorList>
            <person name="Park S."/>
        </authorList>
    </citation>
    <scope>NUCLEOTIDE SEQUENCE [LARGE SCALE GENOMIC DNA]</scope>
    <source>
        <strain evidence="2 3">DGU99</strain>
    </source>
</reference>
<feature type="transmembrane region" description="Helical" evidence="1">
    <location>
        <begin position="61"/>
        <end position="78"/>
    </location>
</feature>
<accession>A0ABU9HM87</accession>
<keyword evidence="1" id="KW-0472">Membrane</keyword>
<proteinExistence type="predicted"/>
<keyword evidence="3" id="KW-1185">Reference proteome</keyword>
<sequence>MKNIFDYTYFRTAKKHFKRDGIEAFTAILTISFIIFLYCIPLYSFLLDILSFKRTHPYDKFLLIFIGLLIFFSTKKRYKGKYFTYRDKWINETKREKILGELLIVFFFFSPLLIMLIIQQFCTF</sequence>
<evidence type="ECO:0000256" key="1">
    <source>
        <dbReference type="SAM" id="Phobius"/>
    </source>
</evidence>
<feature type="transmembrane region" description="Helical" evidence="1">
    <location>
        <begin position="98"/>
        <end position="118"/>
    </location>
</feature>
<evidence type="ECO:0000313" key="2">
    <source>
        <dbReference type="EMBL" id="MEL1240969.1"/>
    </source>
</evidence>
<organism evidence="2 3">
    <name type="scientific">Flavobacterium flavipallidum</name>
    <dbReference type="NCBI Taxonomy" id="3139140"/>
    <lineage>
        <taxon>Bacteria</taxon>
        <taxon>Pseudomonadati</taxon>
        <taxon>Bacteroidota</taxon>
        <taxon>Flavobacteriia</taxon>
        <taxon>Flavobacteriales</taxon>
        <taxon>Flavobacteriaceae</taxon>
        <taxon>Flavobacterium</taxon>
    </lineage>
</organism>
<name>A0ABU9HM87_9FLAO</name>
<comment type="caution">
    <text evidence="2">The sequence shown here is derived from an EMBL/GenBank/DDBJ whole genome shotgun (WGS) entry which is preliminary data.</text>
</comment>
<gene>
    <name evidence="2" type="ORF">AAEO59_07920</name>
</gene>
<dbReference type="Proteomes" id="UP001398556">
    <property type="component" value="Unassembled WGS sequence"/>
</dbReference>
<evidence type="ECO:0000313" key="3">
    <source>
        <dbReference type="Proteomes" id="UP001398556"/>
    </source>
</evidence>
<dbReference type="RefSeq" id="WP_341700194.1">
    <property type="nucleotide sequence ID" value="NZ_JBBYHU010000012.1"/>
</dbReference>
<keyword evidence="1" id="KW-0812">Transmembrane</keyword>